<dbReference type="EMBL" id="JABXXP010000459">
    <property type="protein sequence ID" value="NVN12464.1"/>
    <property type="molecule type" value="Genomic_DNA"/>
</dbReference>
<dbReference type="InterPro" id="IPR038084">
    <property type="entry name" value="PduO/GlcC-like_sf"/>
</dbReference>
<gene>
    <name evidence="1" type="ORF">HUK84_15265</name>
</gene>
<dbReference type="Gene3D" id="3.30.450.150">
    <property type="entry name" value="Haem-degrading domain"/>
    <property type="match status" value="1"/>
</dbReference>
<dbReference type="Proteomes" id="UP000534870">
    <property type="component" value="Unassembled WGS sequence"/>
</dbReference>
<dbReference type="PANTHER" id="PTHR34309:SF1">
    <property type="entry name" value="PROTEIN GLCG"/>
    <property type="match status" value="1"/>
</dbReference>
<dbReference type="PANTHER" id="PTHR34309">
    <property type="entry name" value="SLR1406 PROTEIN"/>
    <property type="match status" value="1"/>
</dbReference>
<accession>A0A7Y7IY20</accession>
<reference evidence="1 2" key="1">
    <citation type="submission" date="2020-06" db="EMBL/GenBank/DDBJ databases">
        <title>Description of novel acetic acid bacteria.</title>
        <authorList>
            <person name="Sombolestani A."/>
        </authorList>
    </citation>
    <scope>NUCLEOTIDE SEQUENCE [LARGE SCALE GENOMIC DNA]</scope>
    <source>
        <strain evidence="1 2">LMG 31431</strain>
    </source>
</reference>
<dbReference type="RefSeq" id="WP_176641045.1">
    <property type="nucleotide sequence ID" value="NZ_JABXXP010000459.1"/>
</dbReference>
<evidence type="ECO:0000313" key="1">
    <source>
        <dbReference type="EMBL" id="NVN12464.1"/>
    </source>
</evidence>
<dbReference type="AlphaFoldDB" id="A0A7Y7IY20"/>
<comment type="caution">
    <text evidence="1">The sequence shown here is derived from an EMBL/GenBank/DDBJ whole genome shotgun (WGS) entry which is preliminary data.</text>
</comment>
<protein>
    <submittedName>
        <fullName evidence="1">Heme-binding protein</fullName>
    </submittedName>
</protein>
<dbReference type="InterPro" id="IPR005624">
    <property type="entry name" value="PduO/GlcC-like"/>
</dbReference>
<evidence type="ECO:0000313" key="2">
    <source>
        <dbReference type="Proteomes" id="UP000534870"/>
    </source>
</evidence>
<dbReference type="InterPro" id="IPR052517">
    <property type="entry name" value="GlcG_carb_metab_protein"/>
</dbReference>
<dbReference type="Pfam" id="PF03928">
    <property type="entry name" value="HbpS-like"/>
    <property type="match status" value="1"/>
</dbReference>
<dbReference type="SUPFAM" id="SSF143744">
    <property type="entry name" value="GlcG-like"/>
    <property type="match status" value="1"/>
</dbReference>
<organism evidence="1 2">
    <name type="scientific">Nguyenibacter vanlangensis</name>
    <dbReference type="NCBI Taxonomy" id="1216886"/>
    <lineage>
        <taxon>Bacteria</taxon>
        <taxon>Pseudomonadati</taxon>
        <taxon>Pseudomonadota</taxon>
        <taxon>Alphaproteobacteria</taxon>
        <taxon>Acetobacterales</taxon>
        <taxon>Acetobacteraceae</taxon>
        <taxon>Nguyenibacter</taxon>
    </lineage>
</organism>
<proteinExistence type="predicted"/>
<name>A0A7Y7IY20_9PROT</name>
<sequence length="166" mass="17288">MASYRLGMMAGILLWGGLGMAPARAAPLSDMVGTLNRAGAHYALQAAMDSATRLHAPCAIAIVDRGGSLMAFDRFDHVRPGSPDLALGKARTAALLQRPSEETEENTDNGRVAFVTAGFMVLRGGVPLKVGEEVVGAIGVAGMKKENDVRIATEAAEAFAREAAAH</sequence>